<gene>
    <name evidence="1" type="ORF">RPERSI_LOCUS7426</name>
</gene>
<evidence type="ECO:0000313" key="2">
    <source>
        <dbReference type="Proteomes" id="UP000789920"/>
    </source>
</evidence>
<sequence length="1027" mass="118134">TLINSQFQDGIQNQSDIEQKFKETFTLINELEADDDYQHNSYKYKYHTTYRNYLRVIGDEEGANKNEKIAKKYEKYVNAHTEEMKPVLYANDVESCADKQDSSLENKILKELNQIRPILKDELTESDVVETLISEIKRVFEKLSKVPKTFEGYREAIDCEIYMNRIVEGLVHEKLIVLKGNNNEKKHDNKSSKIKNVSIELIGHLRCLEAFAHDAAYSKRIEIVSFLSDSSNKLELLFRNVINTEEEINKRARILSSWFHPDKTKNPKSPYMLRDKHKSQGDELFKLILGFKEHLLNKLKKTLELDNYVQYGRELWITTIDYHNASKGQWDKLKELKEEIVQELPSESLKQHSMIYGELAYHQYRAACKIADRAKLLKQQVKLREYMALCLYHTNKFLEAPLYALAAILLQVKNSTNFTQQELDYTKSVLDKVNSRKEEAIRSQEGVSSDSNTDTKLESDLTNAMALIRTNDKKELSLGNKAVIQNSINKNLISTASKLLVKAERRLVCYETSYKEILQTIRHAKSYKIKGAAVSAGGVGVGSATLLTAGVNFALAGPLGLFAGTTCLVAGLCYGYYLFKKGDAMFREPRVRERLNKIINKALSAYDGEKYQEFIKVLSEEYDENKRLLICQDSVGIVEKDIVKTLKSHGFRSDGIAYLLVVIGEVLGSGKIKIEGVTHAVMKADAKKFFQMALNQDLVEEAYKLDECTSKLRQTSQGSLERYVKSACGKIKDFVLSEERTRLALEYLQDSLEMPFFSRLEEVRNIAKINIAILNIIEYDDEAYKEAKKTVEEVRKSVKENYQFVIKSKLRLEVLEDFLWIINGEDLSDINGDLSDLSNTSLLITFHAEVKPGDDKYMNYLNNQRSSNQNKYYEAVYSEYLAKKESKINKLNSLRYWQSAQENYDIARGIEPDNPIYSLGYARCLLKLSKYTQVIRLSDTCPALNSLSEYWHLRSVAYFKQKKYEDAMSCNSEALTLDPGNNSAGKHRELIKKLKVNNVVRNHIGLYRQELIYEKDYMKNSHSNERS</sequence>
<keyword evidence="2" id="KW-1185">Reference proteome</keyword>
<reference evidence="1" key="1">
    <citation type="submission" date="2021-06" db="EMBL/GenBank/DDBJ databases">
        <authorList>
            <person name="Kallberg Y."/>
            <person name="Tangrot J."/>
            <person name="Rosling A."/>
        </authorList>
    </citation>
    <scope>NUCLEOTIDE SEQUENCE</scope>
    <source>
        <strain evidence="1">MA461A</strain>
    </source>
</reference>
<name>A0ACA9N7F2_9GLOM</name>
<dbReference type="Proteomes" id="UP000789920">
    <property type="component" value="Unassembled WGS sequence"/>
</dbReference>
<organism evidence="1 2">
    <name type="scientific">Racocetra persica</name>
    <dbReference type="NCBI Taxonomy" id="160502"/>
    <lineage>
        <taxon>Eukaryota</taxon>
        <taxon>Fungi</taxon>
        <taxon>Fungi incertae sedis</taxon>
        <taxon>Mucoromycota</taxon>
        <taxon>Glomeromycotina</taxon>
        <taxon>Glomeromycetes</taxon>
        <taxon>Diversisporales</taxon>
        <taxon>Gigasporaceae</taxon>
        <taxon>Racocetra</taxon>
    </lineage>
</organism>
<evidence type="ECO:0000313" key="1">
    <source>
        <dbReference type="EMBL" id="CAG8639565.1"/>
    </source>
</evidence>
<feature type="non-terminal residue" evidence="1">
    <location>
        <position position="1027"/>
    </location>
</feature>
<accession>A0ACA9N7F2</accession>
<proteinExistence type="predicted"/>
<feature type="non-terminal residue" evidence="1">
    <location>
        <position position="1"/>
    </location>
</feature>
<comment type="caution">
    <text evidence="1">The sequence shown here is derived from an EMBL/GenBank/DDBJ whole genome shotgun (WGS) entry which is preliminary data.</text>
</comment>
<dbReference type="EMBL" id="CAJVQC010012552">
    <property type="protein sequence ID" value="CAG8639565.1"/>
    <property type="molecule type" value="Genomic_DNA"/>
</dbReference>
<protein>
    <submittedName>
        <fullName evidence="1">12371_t:CDS:1</fullName>
    </submittedName>
</protein>